<dbReference type="GO" id="GO:0031901">
    <property type="term" value="C:early endosome membrane"/>
    <property type="evidence" value="ECO:0007669"/>
    <property type="project" value="UniProtKB-SubCell"/>
</dbReference>
<dbReference type="GO" id="GO:0015031">
    <property type="term" value="P:protein transport"/>
    <property type="evidence" value="ECO:0007669"/>
    <property type="project" value="UniProtKB-KW"/>
</dbReference>
<dbReference type="PROSITE" id="PS50195">
    <property type="entry name" value="PX"/>
    <property type="match status" value="1"/>
</dbReference>
<evidence type="ECO:0000259" key="7">
    <source>
        <dbReference type="PROSITE" id="PS50195"/>
    </source>
</evidence>
<dbReference type="Proteomes" id="UP001151699">
    <property type="component" value="Chromosome A"/>
</dbReference>
<keyword evidence="3" id="KW-0967">Endosome</keyword>
<dbReference type="Gene3D" id="3.30.1520.10">
    <property type="entry name" value="Phox-like domain"/>
    <property type="match status" value="1"/>
</dbReference>
<evidence type="ECO:0000256" key="3">
    <source>
        <dbReference type="ARBA" id="ARBA00022753"/>
    </source>
</evidence>
<dbReference type="OrthoDB" id="5975050at2759"/>
<feature type="domain" description="PX" evidence="7">
    <location>
        <begin position="1"/>
        <end position="74"/>
    </location>
</feature>
<dbReference type="GO" id="GO:1901981">
    <property type="term" value="F:phosphatidylinositol phosphate binding"/>
    <property type="evidence" value="ECO:0007669"/>
    <property type="project" value="TreeGrafter"/>
</dbReference>
<sequence length="142" mass="16543">TQFLNLYTNLKNDHPKLMEKVDFPKKVFIGNFSGELIAERSFSFEHFLDYIVTKSALRDSPHLLTFLQEIELDQACRLLDERRNEQAIPILENCFRLLNKIYTDRTKCVLLLLCRLVAASTTSPVAHPNAEKYAELALHRYE</sequence>
<comment type="subcellular location">
    <subcellularLocation>
        <location evidence="1">Early endosome membrane</location>
        <topology evidence="1">Peripheral membrane protein</topology>
        <orientation evidence="1">Cytoplasmic side</orientation>
    </subcellularLocation>
</comment>
<comment type="caution">
    <text evidence="8">The sequence shown here is derived from an EMBL/GenBank/DDBJ whole genome shotgun (WGS) entry which is preliminary data.</text>
</comment>
<keyword evidence="9" id="KW-1185">Reference proteome</keyword>
<keyword evidence="2" id="KW-0813">Transport</keyword>
<dbReference type="PANTHER" id="PTHR20939">
    <property type="entry name" value="SORTING NEXIN 20, 21"/>
    <property type="match status" value="1"/>
</dbReference>
<organism evidence="8 9">
    <name type="scientific">Pseudolycoriella hygida</name>
    <dbReference type="NCBI Taxonomy" id="35572"/>
    <lineage>
        <taxon>Eukaryota</taxon>
        <taxon>Metazoa</taxon>
        <taxon>Ecdysozoa</taxon>
        <taxon>Arthropoda</taxon>
        <taxon>Hexapoda</taxon>
        <taxon>Insecta</taxon>
        <taxon>Pterygota</taxon>
        <taxon>Neoptera</taxon>
        <taxon>Endopterygota</taxon>
        <taxon>Diptera</taxon>
        <taxon>Nematocera</taxon>
        <taxon>Sciaroidea</taxon>
        <taxon>Sciaridae</taxon>
        <taxon>Pseudolycoriella</taxon>
    </lineage>
</organism>
<evidence type="ECO:0000313" key="8">
    <source>
        <dbReference type="EMBL" id="KAJ6646187.1"/>
    </source>
</evidence>
<dbReference type="Pfam" id="PF00787">
    <property type="entry name" value="PX"/>
    <property type="match status" value="1"/>
</dbReference>
<evidence type="ECO:0000313" key="9">
    <source>
        <dbReference type="Proteomes" id="UP001151699"/>
    </source>
</evidence>
<keyword evidence="4" id="KW-0653">Protein transport</keyword>
<dbReference type="InterPro" id="IPR036871">
    <property type="entry name" value="PX_dom_sf"/>
</dbReference>
<gene>
    <name evidence="8" type="primary">Snx21</name>
    <name evidence="8" type="ORF">Bhyg_01398</name>
</gene>
<evidence type="ECO:0000256" key="1">
    <source>
        <dbReference type="ARBA" id="ARBA00004469"/>
    </source>
</evidence>
<keyword evidence="5" id="KW-0446">Lipid-binding</keyword>
<dbReference type="InterPro" id="IPR001683">
    <property type="entry name" value="PX_dom"/>
</dbReference>
<proteinExistence type="predicted"/>
<evidence type="ECO:0000256" key="6">
    <source>
        <dbReference type="ARBA" id="ARBA00023136"/>
    </source>
</evidence>
<evidence type="ECO:0000256" key="5">
    <source>
        <dbReference type="ARBA" id="ARBA00023121"/>
    </source>
</evidence>
<reference evidence="8" key="1">
    <citation type="submission" date="2022-07" db="EMBL/GenBank/DDBJ databases">
        <authorList>
            <person name="Trinca V."/>
            <person name="Uliana J.V.C."/>
            <person name="Torres T.T."/>
            <person name="Ward R.J."/>
            <person name="Monesi N."/>
        </authorList>
    </citation>
    <scope>NUCLEOTIDE SEQUENCE</scope>
    <source>
        <strain evidence="8">HSMRA1968</strain>
        <tissue evidence="8">Whole embryos</tissue>
    </source>
</reference>
<feature type="non-terminal residue" evidence="8">
    <location>
        <position position="1"/>
    </location>
</feature>
<accession>A0A9Q0N9B7</accession>
<dbReference type="InterPro" id="IPR039937">
    <property type="entry name" value="SNX20/SNX21"/>
</dbReference>
<evidence type="ECO:0000256" key="2">
    <source>
        <dbReference type="ARBA" id="ARBA00022448"/>
    </source>
</evidence>
<protein>
    <submittedName>
        <fullName evidence="8">Sorting nexin-21</fullName>
    </submittedName>
</protein>
<dbReference type="SUPFAM" id="SSF64268">
    <property type="entry name" value="PX domain"/>
    <property type="match status" value="1"/>
</dbReference>
<feature type="non-terminal residue" evidence="8">
    <location>
        <position position="142"/>
    </location>
</feature>
<keyword evidence="6" id="KW-0472">Membrane</keyword>
<dbReference type="PANTHER" id="PTHR20939:SF11">
    <property type="entry name" value="LD12265P"/>
    <property type="match status" value="1"/>
</dbReference>
<dbReference type="EMBL" id="WJQU01000001">
    <property type="protein sequence ID" value="KAJ6646187.1"/>
    <property type="molecule type" value="Genomic_DNA"/>
</dbReference>
<evidence type="ECO:0000256" key="4">
    <source>
        <dbReference type="ARBA" id="ARBA00022927"/>
    </source>
</evidence>
<dbReference type="AlphaFoldDB" id="A0A9Q0N9B7"/>
<name>A0A9Q0N9B7_9DIPT</name>